<dbReference type="AlphaFoldDB" id="A0AAV7E9L5"/>
<organism evidence="1 2">
    <name type="scientific">Aristolochia fimbriata</name>
    <name type="common">White veined hardy Dutchman's pipe vine</name>
    <dbReference type="NCBI Taxonomy" id="158543"/>
    <lineage>
        <taxon>Eukaryota</taxon>
        <taxon>Viridiplantae</taxon>
        <taxon>Streptophyta</taxon>
        <taxon>Embryophyta</taxon>
        <taxon>Tracheophyta</taxon>
        <taxon>Spermatophyta</taxon>
        <taxon>Magnoliopsida</taxon>
        <taxon>Magnoliidae</taxon>
        <taxon>Piperales</taxon>
        <taxon>Aristolochiaceae</taxon>
        <taxon>Aristolochia</taxon>
    </lineage>
</organism>
<keyword evidence="2" id="KW-1185">Reference proteome</keyword>
<reference evidence="1 2" key="1">
    <citation type="submission" date="2021-07" db="EMBL/GenBank/DDBJ databases">
        <title>The Aristolochia fimbriata genome: insights into angiosperm evolution, floral development and chemical biosynthesis.</title>
        <authorList>
            <person name="Jiao Y."/>
        </authorList>
    </citation>
    <scope>NUCLEOTIDE SEQUENCE [LARGE SCALE GENOMIC DNA]</scope>
    <source>
        <strain evidence="1">IBCAS-2021</strain>
        <tissue evidence="1">Leaf</tissue>
    </source>
</reference>
<evidence type="ECO:0000313" key="1">
    <source>
        <dbReference type="EMBL" id="KAG9444192.1"/>
    </source>
</evidence>
<accession>A0AAV7E9L5</accession>
<proteinExistence type="predicted"/>
<dbReference type="Proteomes" id="UP000825729">
    <property type="component" value="Unassembled WGS sequence"/>
</dbReference>
<gene>
    <name evidence="1" type="ORF">H6P81_015532</name>
</gene>
<comment type="caution">
    <text evidence="1">The sequence shown here is derived from an EMBL/GenBank/DDBJ whole genome shotgun (WGS) entry which is preliminary data.</text>
</comment>
<name>A0AAV7E9L5_ARIFI</name>
<dbReference type="EMBL" id="JAINDJ010000006">
    <property type="protein sequence ID" value="KAG9444192.1"/>
    <property type="molecule type" value="Genomic_DNA"/>
</dbReference>
<evidence type="ECO:0000313" key="2">
    <source>
        <dbReference type="Proteomes" id="UP000825729"/>
    </source>
</evidence>
<protein>
    <submittedName>
        <fullName evidence="1">Uncharacterized protein</fullName>
    </submittedName>
</protein>
<sequence>MEITTQAPIKGPAGLCSYVSGVRIEEGGTSKATDDDESMTGDQNLTEEKIVQVGPSDGIFFEFISCTSLPRSSKNEEKSGRLRCLNFEHGERGFSRFFRICPSVLIGDIALDSYTDSPAAIRNRKLKQCSRIAFLDWDLWVLSGNRGRASR</sequence>